<accession>A0A4C1Y644</accession>
<keyword evidence="3" id="KW-1185">Reference proteome</keyword>
<dbReference type="Proteomes" id="UP000299102">
    <property type="component" value="Unassembled WGS sequence"/>
</dbReference>
<feature type="region of interest" description="Disordered" evidence="1">
    <location>
        <begin position="37"/>
        <end position="72"/>
    </location>
</feature>
<evidence type="ECO:0000256" key="1">
    <source>
        <dbReference type="SAM" id="MobiDB-lite"/>
    </source>
</evidence>
<dbReference type="AlphaFoldDB" id="A0A4C1Y644"/>
<evidence type="ECO:0000313" key="2">
    <source>
        <dbReference type="EMBL" id="GBP71366.1"/>
    </source>
</evidence>
<organism evidence="2 3">
    <name type="scientific">Eumeta variegata</name>
    <name type="common">Bagworm moth</name>
    <name type="synonym">Eumeta japonica</name>
    <dbReference type="NCBI Taxonomy" id="151549"/>
    <lineage>
        <taxon>Eukaryota</taxon>
        <taxon>Metazoa</taxon>
        <taxon>Ecdysozoa</taxon>
        <taxon>Arthropoda</taxon>
        <taxon>Hexapoda</taxon>
        <taxon>Insecta</taxon>
        <taxon>Pterygota</taxon>
        <taxon>Neoptera</taxon>
        <taxon>Endopterygota</taxon>
        <taxon>Lepidoptera</taxon>
        <taxon>Glossata</taxon>
        <taxon>Ditrysia</taxon>
        <taxon>Tineoidea</taxon>
        <taxon>Psychidae</taxon>
        <taxon>Oiketicinae</taxon>
        <taxon>Eumeta</taxon>
    </lineage>
</organism>
<proteinExistence type="predicted"/>
<comment type="caution">
    <text evidence="2">The sequence shown here is derived from an EMBL/GenBank/DDBJ whole genome shotgun (WGS) entry which is preliminary data.</text>
</comment>
<sequence length="148" mass="16291">MTRTGYTYIQTSTDPKYFKSNILYGPVMSTVIRNDEMEGCTPRRDPGPAGPAPPAPRPPARRSGASATIQSGSKSFASIRNLASQSAFTTGGIVAVNVEFRAFRCRLEIFRFCVSIYSQILTELRLHIGFCFGVINATVTPEIRTPMY</sequence>
<feature type="compositionally biased region" description="Basic and acidic residues" evidence="1">
    <location>
        <begin position="37"/>
        <end position="46"/>
    </location>
</feature>
<feature type="compositionally biased region" description="Pro residues" evidence="1">
    <location>
        <begin position="48"/>
        <end position="58"/>
    </location>
</feature>
<evidence type="ECO:0000313" key="3">
    <source>
        <dbReference type="Proteomes" id="UP000299102"/>
    </source>
</evidence>
<protein>
    <submittedName>
        <fullName evidence="2">Uncharacterized protein</fullName>
    </submittedName>
</protein>
<name>A0A4C1Y644_EUMVA</name>
<gene>
    <name evidence="2" type="ORF">EVAR_50264_1</name>
</gene>
<reference evidence="2 3" key="1">
    <citation type="journal article" date="2019" name="Commun. Biol.">
        <title>The bagworm genome reveals a unique fibroin gene that provides high tensile strength.</title>
        <authorList>
            <person name="Kono N."/>
            <person name="Nakamura H."/>
            <person name="Ohtoshi R."/>
            <person name="Tomita M."/>
            <person name="Numata K."/>
            <person name="Arakawa K."/>
        </authorList>
    </citation>
    <scope>NUCLEOTIDE SEQUENCE [LARGE SCALE GENOMIC DNA]</scope>
</reference>
<dbReference type="EMBL" id="BGZK01001105">
    <property type="protein sequence ID" value="GBP71366.1"/>
    <property type="molecule type" value="Genomic_DNA"/>
</dbReference>